<keyword evidence="3" id="KW-1185">Reference proteome</keyword>
<evidence type="ECO:0000256" key="1">
    <source>
        <dbReference type="SAM" id="Phobius"/>
    </source>
</evidence>
<protein>
    <submittedName>
        <fullName evidence="2">PQQ-binding-like beta-propeller repeat protein</fullName>
    </submittedName>
</protein>
<dbReference type="SUPFAM" id="SSF50998">
    <property type="entry name" value="Quinoprotein alcohol dehydrogenase-like"/>
    <property type="match status" value="1"/>
</dbReference>
<organism evidence="2 3">
    <name type="scientific">Paractinoplanes rhizophilus</name>
    <dbReference type="NCBI Taxonomy" id="1416877"/>
    <lineage>
        <taxon>Bacteria</taxon>
        <taxon>Bacillati</taxon>
        <taxon>Actinomycetota</taxon>
        <taxon>Actinomycetes</taxon>
        <taxon>Micromonosporales</taxon>
        <taxon>Micromonosporaceae</taxon>
        <taxon>Paractinoplanes</taxon>
    </lineage>
</organism>
<dbReference type="Gene3D" id="2.130.10.10">
    <property type="entry name" value="YVTN repeat-like/Quinoprotein amine dehydrogenase"/>
    <property type="match status" value="1"/>
</dbReference>
<proteinExistence type="predicted"/>
<dbReference type="Proteomes" id="UP001596548">
    <property type="component" value="Unassembled WGS sequence"/>
</dbReference>
<dbReference type="InterPro" id="IPR011047">
    <property type="entry name" value="Quinoprotein_ADH-like_sf"/>
</dbReference>
<feature type="transmembrane region" description="Helical" evidence="1">
    <location>
        <begin position="39"/>
        <end position="60"/>
    </location>
</feature>
<gene>
    <name evidence="2" type="ORF">ACFQS1_14225</name>
</gene>
<dbReference type="RefSeq" id="WP_378967938.1">
    <property type="nucleotide sequence ID" value="NZ_JBHTBJ010000008.1"/>
</dbReference>
<evidence type="ECO:0000313" key="3">
    <source>
        <dbReference type="Proteomes" id="UP001596548"/>
    </source>
</evidence>
<keyword evidence="1" id="KW-0472">Membrane</keyword>
<accession>A0ABW2HRX5</accession>
<comment type="caution">
    <text evidence="2">The sequence shown here is derived from an EMBL/GenBank/DDBJ whole genome shotgun (WGS) entry which is preliminary data.</text>
</comment>
<keyword evidence="1" id="KW-0812">Transmembrane</keyword>
<keyword evidence="1" id="KW-1133">Transmembrane helix</keyword>
<evidence type="ECO:0000313" key="2">
    <source>
        <dbReference type="EMBL" id="MFC7275147.1"/>
    </source>
</evidence>
<dbReference type="EMBL" id="JBHTBJ010000008">
    <property type="protein sequence ID" value="MFC7275147.1"/>
    <property type="molecule type" value="Genomic_DNA"/>
</dbReference>
<dbReference type="InterPro" id="IPR015943">
    <property type="entry name" value="WD40/YVTN_repeat-like_dom_sf"/>
</dbReference>
<sequence>MPVDLDEMFTGLARHADGIPLGTAERARQRGRQRSRRQAVAVSAALAVVLVMAGSAAALARHGRADHPVVPATPALPEVGPPIPVHAKLRDAATVIAGGRAYTARQDDKGGIEVNATDPHTGAVLWTRAGVVNGASLVNLAAVSPAVLLTANTQAGDPAERLVTALRPSDGARLWSAVMIGDEVLIPHDRVVVQWSPSTGQTSAYDWATGTKRWSLAAGSDPVVRTMGVRAAGDMTPYSFTGDWLVQVTRSGHAQVRDIRSGELLHTVAAGTPRADGTITAIDGRLFTEEGGPAGYRLRVTDLSTPAGTSAVVFSEAVGHSLAGFDLCGADRLCLLDQEAGGRTTLAAVDLATRRTLWRVAGPEHGSGVSSLGGAILVGGEGTAVLYNAAGRSVFRAPDSQVEWLTAGKLVVLPLHAAGAVMTVDTADGRATRLGEVPVRVGACAHTPDRLVCQTTSALHFWVLTG</sequence>
<reference evidence="3" key="1">
    <citation type="journal article" date="2019" name="Int. J. Syst. Evol. Microbiol.">
        <title>The Global Catalogue of Microorganisms (GCM) 10K type strain sequencing project: providing services to taxonomists for standard genome sequencing and annotation.</title>
        <authorList>
            <consortium name="The Broad Institute Genomics Platform"/>
            <consortium name="The Broad Institute Genome Sequencing Center for Infectious Disease"/>
            <person name="Wu L."/>
            <person name="Ma J."/>
        </authorList>
    </citation>
    <scope>NUCLEOTIDE SEQUENCE [LARGE SCALE GENOMIC DNA]</scope>
    <source>
        <strain evidence="3">XZYJT-10</strain>
    </source>
</reference>
<name>A0ABW2HRX5_9ACTN</name>